<evidence type="ECO:0000313" key="1">
    <source>
        <dbReference type="EMBL" id="KAJ7535460.1"/>
    </source>
</evidence>
<name>A0ACC2C0H4_DIPCM</name>
<gene>
    <name evidence="1" type="ORF">O6H91_12G035000</name>
</gene>
<protein>
    <submittedName>
        <fullName evidence="1">Uncharacterized protein</fullName>
    </submittedName>
</protein>
<dbReference type="EMBL" id="CM055103">
    <property type="protein sequence ID" value="KAJ7535460.1"/>
    <property type="molecule type" value="Genomic_DNA"/>
</dbReference>
<sequence>MCCHGRFRVGYLDCILVYNRSTRATTREWLKYWRGHVVWRCILIDMFVVLVFLWTINARKIHLRTLFYNSGLFDLLIQKQDDMLVILLFLWTMNAKKTHLRKPLYHLDILICLFRSSYILLRVMGLRMYVIHNVVNFVYIVGEFEYLQL</sequence>
<accession>A0ACC2C0H4</accession>
<keyword evidence="2" id="KW-1185">Reference proteome</keyword>
<proteinExistence type="predicted"/>
<comment type="caution">
    <text evidence="1">The sequence shown here is derived from an EMBL/GenBank/DDBJ whole genome shotgun (WGS) entry which is preliminary data.</text>
</comment>
<organism evidence="1 2">
    <name type="scientific">Diphasiastrum complanatum</name>
    <name type="common">Issler's clubmoss</name>
    <name type="synonym">Lycopodium complanatum</name>
    <dbReference type="NCBI Taxonomy" id="34168"/>
    <lineage>
        <taxon>Eukaryota</taxon>
        <taxon>Viridiplantae</taxon>
        <taxon>Streptophyta</taxon>
        <taxon>Embryophyta</taxon>
        <taxon>Tracheophyta</taxon>
        <taxon>Lycopodiopsida</taxon>
        <taxon>Lycopodiales</taxon>
        <taxon>Lycopodiaceae</taxon>
        <taxon>Lycopodioideae</taxon>
        <taxon>Diphasiastrum</taxon>
    </lineage>
</organism>
<evidence type="ECO:0000313" key="2">
    <source>
        <dbReference type="Proteomes" id="UP001162992"/>
    </source>
</evidence>
<reference evidence="2" key="1">
    <citation type="journal article" date="2024" name="Proc. Natl. Acad. Sci. U.S.A.">
        <title>Extraordinary preservation of gene collinearity over three hundred million years revealed in homosporous lycophytes.</title>
        <authorList>
            <person name="Li C."/>
            <person name="Wickell D."/>
            <person name="Kuo L.Y."/>
            <person name="Chen X."/>
            <person name="Nie B."/>
            <person name="Liao X."/>
            <person name="Peng D."/>
            <person name="Ji J."/>
            <person name="Jenkins J."/>
            <person name="Williams M."/>
            <person name="Shu S."/>
            <person name="Plott C."/>
            <person name="Barry K."/>
            <person name="Rajasekar S."/>
            <person name="Grimwood J."/>
            <person name="Han X."/>
            <person name="Sun S."/>
            <person name="Hou Z."/>
            <person name="He W."/>
            <person name="Dai G."/>
            <person name="Sun C."/>
            <person name="Schmutz J."/>
            <person name="Leebens-Mack J.H."/>
            <person name="Li F.W."/>
            <person name="Wang L."/>
        </authorList>
    </citation>
    <scope>NUCLEOTIDE SEQUENCE [LARGE SCALE GENOMIC DNA]</scope>
    <source>
        <strain evidence="2">cv. PW_Plant_1</strain>
    </source>
</reference>
<dbReference type="Proteomes" id="UP001162992">
    <property type="component" value="Chromosome 12"/>
</dbReference>